<dbReference type="HOGENOM" id="CLU_154431_0_0_7"/>
<evidence type="ECO:0008006" key="3">
    <source>
        <dbReference type="Google" id="ProtNLM"/>
    </source>
</evidence>
<dbReference type="Proteomes" id="UP000002601">
    <property type="component" value="Chromosome"/>
</dbReference>
<dbReference type="AlphaFoldDB" id="C6C007"/>
<dbReference type="eggNOG" id="ENOG5033DKN">
    <property type="taxonomic scope" value="Bacteria"/>
</dbReference>
<accession>C6C007</accession>
<name>C6C007_MARSD</name>
<dbReference type="RefSeq" id="WP_015852694.1">
    <property type="nucleotide sequence ID" value="NC_012881.1"/>
</dbReference>
<sequence>MAQTLELLDQALEIGYEELRFLVAGEVDDAFDAAERRGVLTDKALETKESVSLDEILEKLNKLKNLQGQLTAEAKKLHASLRQDIGRVKKESTRFKGYGSVARGTPLIANRYINKVG</sequence>
<proteinExistence type="predicted"/>
<dbReference type="OrthoDB" id="5472137at2"/>
<evidence type="ECO:0000313" key="1">
    <source>
        <dbReference type="EMBL" id="ACS80878.1"/>
    </source>
</evidence>
<gene>
    <name evidence="1" type="ordered locus">Desal_2826</name>
</gene>
<organism evidence="1 2">
    <name type="scientific">Maridesulfovibrio salexigens (strain ATCC 14822 / DSM 2638 / NCIMB 8403 / VKM B-1763)</name>
    <name type="common">Desulfovibrio salexigens</name>
    <dbReference type="NCBI Taxonomy" id="526222"/>
    <lineage>
        <taxon>Bacteria</taxon>
        <taxon>Pseudomonadati</taxon>
        <taxon>Thermodesulfobacteriota</taxon>
        <taxon>Desulfovibrionia</taxon>
        <taxon>Desulfovibrionales</taxon>
        <taxon>Desulfovibrionaceae</taxon>
        <taxon>Maridesulfovibrio</taxon>
    </lineage>
</organism>
<evidence type="ECO:0000313" key="2">
    <source>
        <dbReference type="Proteomes" id="UP000002601"/>
    </source>
</evidence>
<protein>
    <recommendedName>
        <fullName evidence="3">FlgN protein</fullName>
    </recommendedName>
</protein>
<dbReference type="STRING" id="526222.Desal_2826"/>
<dbReference type="EMBL" id="CP001649">
    <property type="protein sequence ID" value="ACS80878.1"/>
    <property type="molecule type" value="Genomic_DNA"/>
</dbReference>
<reference evidence="1 2" key="1">
    <citation type="submission" date="2009-06" db="EMBL/GenBank/DDBJ databases">
        <title>Complete sequence of Desulfovibrio salexigens DSM 2638.</title>
        <authorList>
            <consortium name="US DOE Joint Genome Institute"/>
            <person name="Lucas S."/>
            <person name="Copeland A."/>
            <person name="Lapidus A."/>
            <person name="Glavina del Rio T."/>
            <person name="Tice H."/>
            <person name="Bruce D."/>
            <person name="Goodwin L."/>
            <person name="Pitluck S."/>
            <person name="Munk A.C."/>
            <person name="Brettin T."/>
            <person name="Detter J.C."/>
            <person name="Han C."/>
            <person name="Tapia R."/>
            <person name="Larimer F."/>
            <person name="Land M."/>
            <person name="Hauser L."/>
            <person name="Kyrpides N."/>
            <person name="Anderson I."/>
            <person name="Wall J.D."/>
            <person name="Arkin A.P."/>
            <person name="Dehal P."/>
            <person name="Chivian D."/>
            <person name="Giles B."/>
            <person name="Hazen T.C."/>
        </authorList>
    </citation>
    <scope>NUCLEOTIDE SEQUENCE [LARGE SCALE GENOMIC DNA]</scope>
    <source>
        <strain evidence="2">ATCC 14822 / DSM 2638 / NCIMB 8403 / VKM B-1763</strain>
    </source>
</reference>
<keyword evidence="2" id="KW-1185">Reference proteome</keyword>
<dbReference type="KEGG" id="dsa:Desal_2826"/>